<evidence type="ECO:0008006" key="4">
    <source>
        <dbReference type="Google" id="ProtNLM"/>
    </source>
</evidence>
<organism evidence="2 3">
    <name type="scientific">Nonlabens ulvanivorans</name>
    <name type="common">Persicivirga ulvanivorans</name>
    <dbReference type="NCBI Taxonomy" id="906888"/>
    <lineage>
        <taxon>Bacteria</taxon>
        <taxon>Pseudomonadati</taxon>
        <taxon>Bacteroidota</taxon>
        <taxon>Flavobacteriia</taxon>
        <taxon>Flavobacteriales</taxon>
        <taxon>Flavobacteriaceae</taxon>
        <taxon>Nonlabens</taxon>
    </lineage>
</organism>
<sequence>MSPIIYAASVIIEYLTLTVLLIAIAHYGRLNESSLIKNASYGAIALLAIFYIIDFLFYSNFLDENEGIGMVLSYSSLFLYGLIYLFLAIGFFTHRVQLGELAKWAGIIGIIGGVSFCLIILFPLGILATLAFEIMLIILLYKAWDNSNKNP</sequence>
<dbReference type="AlphaFoldDB" id="A0A081DBU2"/>
<feature type="transmembrane region" description="Helical" evidence="1">
    <location>
        <begin position="71"/>
        <end position="92"/>
    </location>
</feature>
<accession>A0A081DBU2</accession>
<dbReference type="EMBL" id="BBLG01000004">
    <property type="protein sequence ID" value="GAK76388.1"/>
    <property type="molecule type" value="Genomic_DNA"/>
</dbReference>
<evidence type="ECO:0000313" key="3">
    <source>
        <dbReference type="Proteomes" id="UP000028980"/>
    </source>
</evidence>
<proteinExistence type="predicted"/>
<feature type="transmembrane region" description="Helical" evidence="1">
    <location>
        <begin position="6"/>
        <end position="27"/>
    </location>
</feature>
<evidence type="ECO:0000313" key="2">
    <source>
        <dbReference type="EMBL" id="GAK76388.1"/>
    </source>
</evidence>
<feature type="transmembrane region" description="Helical" evidence="1">
    <location>
        <begin position="39"/>
        <end position="59"/>
    </location>
</feature>
<reference evidence="2 3" key="1">
    <citation type="journal article" date="2014" name="Genome Announc.">
        <title>Draft Genome Sequences of Marine Flavobacterium Nonlabens Strains NR17, NR24, NR27, NR32, NR33, and Ara13.</title>
        <authorList>
            <person name="Nakanishi M."/>
            <person name="Meirelles P."/>
            <person name="Suzuki R."/>
            <person name="Takatani N."/>
            <person name="Mino S."/>
            <person name="Suda W."/>
            <person name="Oshima K."/>
            <person name="Hattori M."/>
            <person name="Ohkuma M."/>
            <person name="Hosokawa M."/>
            <person name="Miyashita K."/>
            <person name="Thompson F.L."/>
            <person name="Niwa A."/>
            <person name="Sawabe T."/>
            <person name="Sawabe T."/>
        </authorList>
    </citation>
    <scope>NUCLEOTIDE SEQUENCE [LARGE SCALE GENOMIC DNA]</scope>
    <source>
        <strain evidence="3">JCM19296</strain>
    </source>
</reference>
<dbReference type="Proteomes" id="UP000028980">
    <property type="component" value="Unassembled WGS sequence"/>
</dbReference>
<comment type="caution">
    <text evidence="2">The sequence shown here is derived from an EMBL/GenBank/DDBJ whole genome shotgun (WGS) entry which is preliminary data.</text>
</comment>
<gene>
    <name evidence="2" type="ORF">JCM19296_1985</name>
</gene>
<feature type="transmembrane region" description="Helical" evidence="1">
    <location>
        <begin position="104"/>
        <end position="121"/>
    </location>
</feature>
<name>A0A081DBU2_NONUL</name>
<evidence type="ECO:0000256" key="1">
    <source>
        <dbReference type="SAM" id="Phobius"/>
    </source>
</evidence>
<keyword evidence="1" id="KW-1133">Transmembrane helix</keyword>
<keyword evidence="1" id="KW-0812">Transmembrane</keyword>
<keyword evidence="1" id="KW-0472">Membrane</keyword>
<protein>
    <recommendedName>
        <fullName evidence="4">DUF4386 family protein</fullName>
    </recommendedName>
</protein>